<dbReference type="InterPro" id="IPR052806">
    <property type="entry name" value="Fasciclin-like_AGP"/>
</dbReference>
<dbReference type="SMART" id="SM00554">
    <property type="entry name" value="FAS1"/>
    <property type="match status" value="1"/>
</dbReference>
<evidence type="ECO:0000256" key="1">
    <source>
        <dbReference type="ARBA" id="ARBA00007843"/>
    </source>
</evidence>
<reference evidence="3" key="1">
    <citation type="submission" date="2022-12" db="EMBL/GenBank/DDBJ databases">
        <title>Draft genome assemblies for two species of Escallonia (Escalloniales).</title>
        <authorList>
            <person name="Chanderbali A."/>
            <person name="Dervinis C."/>
            <person name="Anghel I."/>
            <person name="Soltis D."/>
            <person name="Soltis P."/>
            <person name="Zapata F."/>
        </authorList>
    </citation>
    <scope>NUCLEOTIDE SEQUENCE</scope>
    <source>
        <strain evidence="3">UCBG92.1500</strain>
        <tissue evidence="3">Leaf</tissue>
    </source>
</reference>
<keyword evidence="4" id="KW-1185">Reference proteome</keyword>
<dbReference type="Gene3D" id="2.30.180.10">
    <property type="entry name" value="FAS1 domain"/>
    <property type="match status" value="1"/>
</dbReference>
<evidence type="ECO:0000259" key="2">
    <source>
        <dbReference type="PROSITE" id="PS50213"/>
    </source>
</evidence>
<organism evidence="3 4">
    <name type="scientific">Escallonia rubra</name>
    <dbReference type="NCBI Taxonomy" id="112253"/>
    <lineage>
        <taxon>Eukaryota</taxon>
        <taxon>Viridiplantae</taxon>
        <taxon>Streptophyta</taxon>
        <taxon>Embryophyta</taxon>
        <taxon>Tracheophyta</taxon>
        <taxon>Spermatophyta</taxon>
        <taxon>Magnoliopsida</taxon>
        <taxon>eudicotyledons</taxon>
        <taxon>Gunneridae</taxon>
        <taxon>Pentapetalae</taxon>
        <taxon>asterids</taxon>
        <taxon>campanulids</taxon>
        <taxon>Escalloniales</taxon>
        <taxon>Escalloniaceae</taxon>
        <taxon>Escallonia</taxon>
    </lineage>
</organism>
<dbReference type="PROSITE" id="PS50213">
    <property type="entry name" value="FAS1"/>
    <property type="match status" value="1"/>
</dbReference>
<dbReference type="Proteomes" id="UP001187471">
    <property type="component" value="Unassembled WGS sequence"/>
</dbReference>
<gene>
    <name evidence="3" type="ORF">RJ640_018694</name>
</gene>
<dbReference type="InterPro" id="IPR036378">
    <property type="entry name" value="FAS1_dom_sf"/>
</dbReference>
<dbReference type="EMBL" id="JAVXUO010001118">
    <property type="protein sequence ID" value="KAK2985828.1"/>
    <property type="molecule type" value="Genomic_DNA"/>
</dbReference>
<name>A0AA88ULC8_9ASTE</name>
<sequence length="202" mass="23012">MDLLLNALTLKGYSAMSLVLWQTLEEASIPYAVNPNTTFTIFCPPDEAFFALKYTHPPVTLLQYHAVPLKLDKKSIELSFQLGSKLDTLLPGHPLLVTRPPNGGHVFINEVRIMEWDVYRDNRFIIHGVEDFFDPALQTVSCRILDYTGSPHRAVAAKPVAELRLQHYLIINPFHQSHRPESEPAGHSIPLPCMRLFMTYYL</sequence>
<evidence type="ECO:0000313" key="3">
    <source>
        <dbReference type="EMBL" id="KAK2985828.1"/>
    </source>
</evidence>
<dbReference type="PANTHER" id="PTHR33985:SF29">
    <property type="entry name" value="FAS1 DOMAIN-CONTAINING PROTEIN"/>
    <property type="match status" value="1"/>
</dbReference>
<feature type="domain" description="FAS1" evidence="2">
    <location>
        <begin position="1"/>
        <end position="137"/>
    </location>
</feature>
<accession>A0AA88ULC8</accession>
<comment type="similarity">
    <text evidence="1">Belongs to the fasciclin-like AGP family.</text>
</comment>
<evidence type="ECO:0000313" key="4">
    <source>
        <dbReference type="Proteomes" id="UP001187471"/>
    </source>
</evidence>
<proteinExistence type="inferred from homology"/>
<dbReference type="SUPFAM" id="SSF82153">
    <property type="entry name" value="FAS1 domain"/>
    <property type="match status" value="1"/>
</dbReference>
<protein>
    <recommendedName>
        <fullName evidence="2">FAS1 domain-containing protein</fullName>
    </recommendedName>
</protein>
<dbReference type="Pfam" id="PF02469">
    <property type="entry name" value="Fasciclin"/>
    <property type="match status" value="1"/>
</dbReference>
<dbReference type="PANTHER" id="PTHR33985">
    <property type="entry name" value="OS02G0491300 PROTEIN-RELATED"/>
    <property type="match status" value="1"/>
</dbReference>
<comment type="caution">
    <text evidence="3">The sequence shown here is derived from an EMBL/GenBank/DDBJ whole genome shotgun (WGS) entry which is preliminary data.</text>
</comment>
<dbReference type="InterPro" id="IPR000782">
    <property type="entry name" value="FAS1_domain"/>
</dbReference>
<dbReference type="AlphaFoldDB" id="A0AA88ULC8"/>